<dbReference type="UniPathway" id="UPA00034">
    <property type="reaction ID" value="UER00015"/>
</dbReference>
<feature type="binding site" evidence="12">
    <location>
        <begin position="173"/>
        <end position="174"/>
    </location>
    <ligand>
        <name>ATP</name>
        <dbReference type="ChEBI" id="CHEBI:30616"/>
    </ligand>
</feature>
<evidence type="ECO:0000256" key="9">
    <source>
        <dbReference type="ARBA" id="ARBA00022840"/>
    </source>
</evidence>
<dbReference type="NCBIfam" id="TIGR00657">
    <property type="entry name" value="asp_kinases"/>
    <property type="match status" value="1"/>
</dbReference>
<evidence type="ECO:0000256" key="4">
    <source>
        <dbReference type="ARBA" id="ARBA00010122"/>
    </source>
</evidence>
<feature type="binding site" evidence="12">
    <location>
        <begin position="7"/>
        <end position="10"/>
    </location>
    <ligand>
        <name>ATP</name>
        <dbReference type="ChEBI" id="CHEBI:30616"/>
    </ligand>
</feature>
<evidence type="ECO:0000256" key="12">
    <source>
        <dbReference type="PIRSR" id="PIRSR000726-1"/>
    </source>
</evidence>
<dbReference type="AlphaFoldDB" id="K2K2J2"/>
<dbReference type="OrthoDB" id="9799110at2"/>
<dbReference type="GO" id="GO:0009089">
    <property type="term" value="P:lysine biosynthetic process via diaminopimelate"/>
    <property type="evidence" value="ECO:0007669"/>
    <property type="project" value="UniProtKB-UniPathway"/>
</dbReference>
<feature type="binding site" evidence="12">
    <location>
        <position position="184"/>
    </location>
    <ligand>
        <name>ATP</name>
        <dbReference type="ChEBI" id="CHEBI:30616"/>
    </ligand>
</feature>
<comment type="pathway">
    <text evidence="1 14">Amino-acid biosynthesis; L-lysine biosynthesis via DAP pathway; (S)-tetrahydrodipicolinate from L-aspartate: step 1/4.</text>
</comment>
<dbReference type="InterPro" id="IPR001048">
    <property type="entry name" value="Asp/Glu/Uridylate_kinase"/>
</dbReference>
<organism evidence="16 17">
    <name type="scientific">Gallaecimonas xiamenensis 3-C-1</name>
    <dbReference type="NCBI Taxonomy" id="745411"/>
    <lineage>
        <taxon>Bacteria</taxon>
        <taxon>Pseudomonadati</taxon>
        <taxon>Pseudomonadota</taxon>
        <taxon>Gammaproteobacteria</taxon>
        <taxon>Enterobacterales</taxon>
        <taxon>Gallaecimonadaceae</taxon>
        <taxon>Gallaecimonas</taxon>
    </lineage>
</organism>
<dbReference type="Proteomes" id="UP000006755">
    <property type="component" value="Unassembled WGS sequence"/>
</dbReference>
<evidence type="ECO:0000256" key="6">
    <source>
        <dbReference type="ARBA" id="ARBA00022679"/>
    </source>
</evidence>
<dbReference type="eggNOG" id="COG0527">
    <property type="taxonomic scope" value="Bacteria"/>
</dbReference>
<comment type="catalytic activity">
    <reaction evidence="11 13">
        <text>L-aspartate + ATP = 4-phospho-L-aspartate + ADP</text>
        <dbReference type="Rhea" id="RHEA:23776"/>
        <dbReference type="ChEBI" id="CHEBI:29991"/>
        <dbReference type="ChEBI" id="CHEBI:30616"/>
        <dbReference type="ChEBI" id="CHEBI:57535"/>
        <dbReference type="ChEBI" id="CHEBI:456216"/>
        <dbReference type="EC" id="2.7.2.4"/>
    </reaction>
</comment>
<comment type="caution">
    <text evidence="16">The sequence shown here is derived from an EMBL/GenBank/DDBJ whole genome shotgun (WGS) entry which is preliminary data.</text>
</comment>
<evidence type="ECO:0000256" key="14">
    <source>
        <dbReference type="RuleBase" id="RU004249"/>
    </source>
</evidence>
<dbReference type="RefSeq" id="WP_008485132.1">
    <property type="nucleotide sequence ID" value="NZ_AMRI01000016.1"/>
</dbReference>
<dbReference type="InterPro" id="IPR036393">
    <property type="entry name" value="AceGlu_kinase-like_sf"/>
</dbReference>
<dbReference type="PATRIC" id="fig|745411.4.peg.2385"/>
<name>K2K2J2_9GAMM</name>
<feature type="binding site" evidence="12">
    <location>
        <position position="47"/>
    </location>
    <ligand>
        <name>substrate</name>
    </ligand>
</feature>
<dbReference type="InterPro" id="IPR018042">
    <property type="entry name" value="Aspartate_kinase_CS"/>
</dbReference>
<evidence type="ECO:0000256" key="5">
    <source>
        <dbReference type="ARBA" id="ARBA00022605"/>
    </source>
</evidence>
<evidence type="ECO:0000256" key="8">
    <source>
        <dbReference type="ARBA" id="ARBA00022777"/>
    </source>
</evidence>
<dbReference type="InterPro" id="IPR001341">
    <property type="entry name" value="Asp_kinase"/>
</dbReference>
<feature type="binding site" evidence="12">
    <location>
        <position position="179"/>
    </location>
    <ligand>
        <name>ATP</name>
        <dbReference type="ChEBI" id="CHEBI:30616"/>
    </ligand>
</feature>
<sequence length="403" mass="42386">MALIVQKFGGTSVGTLARIEAVAERIIATRKQGHDLVVVVSAMAGETNRLITMAQALCADPDPRELDVLLATGEQTTIALLAMALKARGQPALSLTGDQVRVQTDHRHGKARILKVDTAVMDQALARGQVVIVAGFQGRGPDNAITTLGRGGSDTTAVALAAALKASECQIFTDVDGIYTTDPRIEPQARRLDSIDFDSMLALAAQGAKVLQVRSVEFAGQFQVPLRVLSSFSEGQGTLITYGDSADEGVCGVACCGQSALIEVSGEGLDQAAPGRLLSPLQDAGIDADLLDTVFETGKPLTFTVPLADLGQALPMVQASAIALGGAKVQCDNTVAKVSVIGGGFEADTKMASLISRVLGEQGIEQRLFRTTPKRYSLLVDRAQMEESVRHLHRALIPQKSSS</sequence>
<dbReference type="GO" id="GO:0005829">
    <property type="term" value="C:cytosol"/>
    <property type="evidence" value="ECO:0007669"/>
    <property type="project" value="TreeGrafter"/>
</dbReference>
<evidence type="ECO:0000313" key="17">
    <source>
        <dbReference type="Proteomes" id="UP000006755"/>
    </source>
</evidence>
<dbReference type="PIRSF" id="PIRSF000726">
    <property type="entry name" value="Asp_kin"/>
    <property type="match status" value="1"/>
</dbReference>
<dbReference type="Gene3D" id="3.30.70.260">
    <property type="match status" value="2"/>
</dbReference>
<comment type="similarity">
    <text evidence="4 13">Belongs to the aspartokinase family.</text>
</comment>
<evidence type="ECO:0000256" key="7">
    <source>
        <dbReference type="ARBA" id="ARBA00022741"/>
    </source>
</evidence>
<evidence type="ECO:0000313" key="16">
    <source>
        <dbReference type="EMBL" id="EKE71680.1"/>
    </source>
</evidence>
<dbReference type="PANTHER" id="PTHR21499">
    <property type="entry name" value="ASPARTATE KINASE"/>
    <property type="match status" value="1"/>
</dbReference>
<feature type="binding site" evidence="12">
    <location>
        <position position="74"/>
    </location>
    <ligand>
        <name>substrate</name>
    </ligand>
</feature>
<evidence type="ECO:0000256" key="11">
    <source>
        <dbReference type="ARBA" id="ARBA00047872"/>
    </source>
</evidence>
<evidence type="ECO:0000256" key="13">
    <source>
        <dbReference type="RuleBase" id="RU003448"/>
    </source>
</evidence>
<keyword evidence="7 12" id="KW-0547">Nucleotide-binding</keyword>
<keyword evidence="9 12" id="KW-0067">ATP-binding</keyword>
<evidence type="ECO:0000256" key="1">
    <source>
        <dbReference type="ARBA" id="ARBA00004766"/>
    </source>
</evidence>
<feature type="domain" description="Aspartate/glutamate/uridylate kinase" evidence="15">
    <location>
        <begin position="3"/>
        <end position="229"/>
    </location>
</feature>
<dbReference type="UniPathway" id="UPA00051">
    <property type="reaction ID" value="UER00462"/>
</dbReference>
<dbReference type="CDD" id="cd04261">
    <property type="entry name" value="AAK_AKii-LysC-BS"/>
    <property type="match status" value="1"/>
</dbReference>
<keyword evidence="17" id="KW-1185">Reference proteome</keyword>
<dbReference type="InterPro" id="IPR005260">
    <property type="entry name" value="Asp_kin_monofn"/>
</dbReference>
<evidence type="ECO:0000256" key="2">
    <source>
        <dbReference type="ARBA" id="ARBA00004986"/>
    </source>
</evidence>
<dbReference type="FunFam" id="3.40.1160.10:FF:000002">
    <property type="entry name" value="Aspartokinase"/>
    <property type="match status" value="1"/>
</dbReference>
<evidence type="ECO:0000259" key="15">
    <source>
        <dbReference type="Pfam" id="PF00696"/>
    </source>
</evidence>
<dbReference type="EC" id="2.7.2.4" evidence="13"/>
<dbReference type="PROSITE" id="PS00324">
    <property type="entry name" value="ASPARTOKINASE"/>
    <property type="match status" value="1"/>
</dbReference>
<dbReference type="UniPathway" id="UPA00050">
    <property type="reaction ID" value="UER00461"/>
</dbReference>
<dbReference type="EMBL" id="AMRI01000016">
    <property type="protein sequence ID" value="EKE71680.1"/>
    <property type="molecule type" value="Genomic_DNA"/>
</dbReference>
<dbReference type="InterPro" id="IPR041740">
    <property type="entry name" value="AKii-LysC-BS"/>
</dbReference>
<evidence type="ECO:0000256" key="3">
    <source>
        <dbReference type="ARBA" id="ARBA00005139"/>
    </source>
</evidence>
<keyword evidence="5 14" id="KW-0028">Amino-acid biosynthesis</keyword>
<proteinExistence type="inferred from homology"/>
<feature type="binding site" evidence="12">
    <location>
        <begin position="209"/>
        <end position="210"/>
    </location>
    <ligand>
        <name>ATP</name>
        <dbReference type="ChEBI" id="CHEBI:30616"/>
    </ligand>
</feature>
<comment type="pathway">
    <text evidence="2 14">Amino-acid biosynthesis; L-methionine biosynthesis via de novo pathway; L-homoserine from L-aspartate: step 1/3.</text>
</comment>
<dbReference type="PANTHER" id="PTHR21499:SF3">
    <property type="entry name" value="ASPARTOKINASE"/>
    <property type="match status" value="1"/>
</dbReference>
<dbReference type="GO" id="GO:0009090">
    <property type="term" value="P:homoserine biosynthetic process"/>
    <property type="evidence" value="ECO:0007669"/>
    <property type="project" value="TreeGrafter"/>
</dbReference>
<dbReference type="NCBIfam" id="NF005155">
    <property type="entry name" value="PRK06635.1-4"/>
    <property type="match status" value="1"/>
</dbReference>
<dbReference type="GO" id="GO:0005524">
    <property type="term" value="F:ATP binding"/>
    <property type="evidence" value="ECO:0007669"/>
    <property type="project" value="UniProtKB-KW"/>
</dbReference>
<keyword evidence="6 13" id="KW-0808">Transferase</keyword>
<dbReference type="Gene3D" id="3.40.1160.10">
    <property type="entry name" value="Acetylglutamate kinase-like"/>
    <property type="match status" value="1"/>
</dbReference>
<dbReference type="STRING" id="745411.B3C1_12114"/>
<reference evidence="16 17" key="1">
    <citation type="journal article" date="2012" name="J. Bacteriol.">
        <title>Genome Sequence of Gallaecimonas xiamenensis Type Strain 3-C-1.</title>
        <authorList>
            <person name="Lai Q."/>
            <person name="Wang L."/>
            <person name="Wang W."/>
            <person name="Shao Z."/>
        </authorList>
    </citation>
    <scope>NUCLEOTIDE SEQUENCE [LARGE SCALE GENOMIC DNA]</scope>
    <source>
        <strain evidence="16 17">3-C-1</strain>
    </source>
</reference>
<dbReference type="NCBIfam" id="NF005154">
    <property type="entry name" value="PRK06635.1-2"/>
    <property type="match status" value="1"/>
</dbReference>
<keyword evidence="10" id="KW-0457">Lysine biosynthesis</keyword>
<keyword evidence="8 13" id="KW-0418">Kinase</keyword>
<dbReference type="GO" id="GO:0009088">
    <property type="term" value="P:threonine biosynthetic process"/>
    <property type="evidence" value="ECO:0007669"/>
    <property type="project" value="UniProtKB-UniPathway"/>
</dbReference>
<evidence type="ECO:0000256" key="10">
    <source>
        <dbReference type="ARBA" id="ARBA00023154"/>
    </source>
</evidence>
<gene>
    <name evidence="16" type="ORF">B3C1_12114</name>
</gene>
<comment type="pathway">
    <text evidence="3 14">Amino-acid biosynthesis; L-threonine biosynthesis; L-threonine from L-aspartate: step 1/5.</text>
</comment>
<dbReference type="GO" id="GO:0004072">
    <property type="term" value="F:aspartate kinase activity"/>
    <property type="evidence" value="ECO:0007669"/>
    <property type="project" value="UniProtKB-EC"/>
</dbReference>
<accession>K2K2J2</accession>
<dbReference type="Pfam" id="PF00696">
    <property type="entry name" value="AA_kinase"/>
    <property type="match status" value="1"/>
</dbReference>
<dbReference type="SUPFAM" id="SSF53633">
    <property type="entry name" value="Carbamate kinase-like"/>
    <property type="match status" value="1"/>
</dbReference>
<protein>
    <recommendedName>
        <fullName evidence="13">Aspartokinase</fullName>
        <ecNumber evidence="13">2.7.2.4</ecNumber>
    </recommendedName>
</protein>